<dbReference type="Gene3D" id="3.30.70.360">
    <property type="match status" value="2"/>
</dbReference>
<dbReference type="GO" id="GO:0006526">
    <property type="term" value="P:L-arginine biosynthetic process"/>
    <property type="evidence" value="ECO:0007669"/>
    <property type="project" value="TreeGrafter"/>
</dbReference>
<dbReference type="PATRIC" id="fig|1158607.3.peg.3952"/>
<evidence type="ECO:0000256" key="5">
    <source>
        <dbReference type="ARBA" id="ARBA00022801"/>
    </source>
</evidence>
<proteinExistence type="inferred from homology"/>
<dbReference type="InterPro" id="IPR050072">
    <property type="entry name" value="Peptidase_M20A"/>
</dbReference>
<evidence type="ECO:0000256" key="7">
    <source>
        <dbReference type="ARBA" id="ARBA00022997"/>
    </source>
</evidence>
<evidence type="ECO:0000256" key="3">
    <source>
        <dbReference type="ARBA" id="ARBA00022670"/>
    </source>
</evidence>
<dbReference type="PANTHER" id="PTHR43808">
    <property type="entry name" value="ACETYLORNITHINE DEACETYLASE"/>
    <property type="match status" value="1"/>
</dbReference>
<keyword evidence="10" id="KW-1185">Reference proteome</keyword>
<keyword evidence="7" id="KW-0224">Dipeptidase</keyword>
<reference evidence="9 10" key="1">
    <citation type="submission" date="2013-02" db="EMBL/GenBank/DDBJ databases">
        <title>The Genome Sequence of Enterococcus pallens BAA-351.</title>
        <authorList>
            <consortium name="The Broad Institute Genome Sequencing Platform"/>
            <consortium name="The Broad Institute Genome Sequencing Center for Infectious Disease"/>
            <person name="Earl A.M."/>
            <person name="Gilmore M.S."/>
            <person name="Lebreton F."/>
            <person name="Walker B."/>
            <person name="Young S.K."/>
            <person name="Zeng Q."/>
            <person name="Gargeya S."/>
            <person name="Fitzgerald M."/>
            <person name="Haas B."/>
            <person name="Abouelleil A."/>
            <person name="Alvarado L."/>
            <person name="Arachchi H.M."/>
            <person name="Berlin A.M."/>
            <person name="Chapman S.B."/>
            <person name="Dewar J."/>
            <person name="Goldberg J."/>
            <person name="Griggs A."/>
            <person name="Gujja S."/>
            <person name="Hansen M."/>
            <person name="Howarth C."/>
            <person name="Imamovic A."/>
            <person name="Larimer J."/>
            <person name="McCowan C."/>
            <person name="Murphy C."/>
            <person name="Neiman D."/>
            <person name="Pearson M."/>
            <person name="Priest M."/>
            <person name="Roberts A."/>
            <person name="Saif S."/>
            <person name="Shea T."/>
            <person name="Sisk P."/>
            <person name="Sykes S."/>
            <person name="Wortman J."/>
            <person name="Nusbaum C."/>
            <person name="Birren B."/>
        </authorList>
    </citation>
    <scope>NUCLEOTIDE SEQUENCE [LARGE SCALE GENOMIC DNA]</scope>
    <source>
        <strain evidence="9 10">ATCC BAA-351</strain>
    </source>
</reference>
<evidence type="ECO:0008006" key="11">
    <source>
        <dbReference type="Google" id="ProtNLM"/>
    </source>
</evidence>
<organism evidence="9 10">
    <name type="scientific">Enterococcus pallens ATCC BAA-351</name>
    <dbReference type="NCBI Taxonomy" id="1158607"/>
    <lineage>
        <taxon>Bacteria</taxon>
        <taxon>Bacillati</taxon>
        <taxon>Bacillota</taxon>
        <taxon>Bacilli</taxon>
        <taxon>Lactobacillales</taxon>
        <taxon>Enterococcaceae</taxon>
        <taxon>Enterococcus</taxon>
    </lineage>
</organism>
<evidence type="ECO:0000256" key="6">
    <source>
        <dbReference type="ARBA" id="ARBA00022833"/>
    </source>
</evidence>
<dbReference type="SUPFAM" id="SSF53187">
    <property type="entry name" value="Zn-dependent exopeptidases"/>
    <property type="match status" value="1"/>
</dbReference>
<dbReference type="GO" id="GO:0016805">
    <property type="term" value="F:dipeptidase activity"/>
    <property type="evidence" value="ECO:0007669"/>
    <property type="project" value="UniProtKB-KW"/>
</dbReference>
<keyword evidence="8" id="KW-0482">Metalloprotease</keyword>
<accession>R2S3P6</accession>
<sequence>MTLLQETIALLKKMISYHSYPTSNTTDQEDILDFTLDYCSELGFIVKKVTSTLGWVQLGTEGPLVAFPVHLDVVPPGNGWDTDPFTLVEQAQTLYGRGVYDNKGPAAVMIVLLNELRQKIEEKGVRARIILGAQEETGMACIQHYTLREEKPISGFVPDAMFPIVVSEKGRMHILLESTEEIAWLDEILAGEQVNSVPDRATMKVKSKKVLDRMVLTGASNHENEMVVYQGVSAHAAKPEAGKNAFYLLMNAMAPAIRSKKMNNLLQISDLNGESIGLSCPESRFGNTTINAGIINFKENKWQVELDIRFNNNLTQETILHKLRQFFPDWTLKVLNTKDVHLVENRHLADQLVGLYRQYYPTDQTEPIYMGGSTYASYFDNFTAFGPRFPDTRTYAHGKNERMKLSDLEKLLQIYKDAIQIVIEEAIKT</sequence>
<dbReference type="Proteomes" id="UP000013782">
    <property type="component" value="Unassembled WGS sequence"/>
</dbReference>
<evidence type="ECO:0000256" key="8">
    <source>
        <dbReference type="ARBA" id="ARBA00023049"/>
    </source>
</evidence>
<comment type="caution">
    <text evidence="9">The sequence shown here is derived from an EMBL/GenBank/DDBJ whole genome shotgun (WGS) entry which is preliminary data.</text>
</comment>
<protein>
    <recommendedName>
        <fullName evidence="11">Peptidase M20 dimerisation domain-containing protein</fullName>
    </recommendedName>
</protein>
<evidence type="ECO:0000256" key="1">
    <source>
        <dbReference type="ARBA" id="ARBA00001947"/>
    </source>
</evidence>
<dbReference type="Gene3D" id="3.40.630.10">
    <property type="entry name" value="Zn peptidases"/>
    <property type="match status" value="1"/>
</dbReference>
<dbReference type="SUPFAM" id="SSF55031">
    <property type="entry name" value="Bacterial exopeptidase dimerisation domain"/>
    <property type="match status" value="1"/>
</dbReference>
<dbReference type="GO" id="GO:0006508">
    <property type="term" value="P:proteolysis"/>
    <property type="evidence" value="ECO:0007669"/>
    <property type="project" value="UniProtKB-KW"/>
</dbReference>
<dbReference type="RefSeq" id="WP_010758914.1">
    <property type="nucleotide sequence ID" value="NZ_ASWD01000005.1"/>
</dbReference>
<dbReference type="InterPro" id="IPR002933">
    <property type="entry name" value="Peptidase_M20"/>
</dbReference>
<name>R2S3P6_9ENTE</name>
<dbReference type="InterPro" id="IPR036264">
    <property type="entry name" value="Bact_exopeptidase_dim_dom"/>
</dbReference>
<keyword evidence="6" id="KW-0862">Zinc</keyword>
<keyword evidence="4" id="KW-0479">Metal-binding</keyword>
<evidence type="ECO:0000313" key="10">
    <source>
        <dbReference type="Proteomes" id="UP000013782"/>
    </source>
</evidence>
<evidence type="ECO:0000256" key="4">
    <source>
        <dbReference type="ARBA" id="ARBA00022723"/>
    </source>
</evidence>
<dbReference type="Pfam" id="PF01546">
    <property type="entry name" value="Peptidase_M20"/>
    <property type="match status" value="1"/>
</dbReference>
<comment type="similarity">
    <text evidence="2">Belongs to the peptidase M20A family.</text>
</comment>
<dbReference type="NCBIfam" id="TIGR01887">
    <property type="entry name" value="dipeptidaselike"/>
    <property type="match status" value="1"/>
</dbReference>
<dbReference type="EMBL" id="AJAQ01000036">
    <property type="protein sequence ID" value="EOH90140.1"/>
    <property type="molecule type" value="Genomic_DNA"/>
</dbReference>
<dbReference type="GO" id="GO:0008777">
    <property type="term" value="F:acetylornithine deacetylase activity"/>
    <property type="evidence" value="ECO:0007669"/>
    <property type="project" value="TreeGrafter"/>
</dbReference>
<comment type="cofactor">
    <cofactor evidence="1">
        <name>Zn(2+)</name>
        <dbReference type="ChEBI" id="CHEBI:29105"/>
    </cofactor>
</comment>
<keyword evidence="3" id="KW-0645">Protease</keyword>
<dbReference type="GO" id="GO:0008270">
    <property type="term" value="F:zinc ion binding"/>
    <property type="evidence" value="ECO:0007669"/>
    <property type="project" value="InterPro"/>
</dbReference>
<dbReference type="eggNOG" id="COG0624">
    <property type="taxonomic scope" value="Bacteria"/>
</dbReference>
<evidence type="ECO:0000256" key="2">
    <source>
        <dbReference type="ARBA" id="ARBA00006247"/>
    </source>
</evidence>
<dbReference type="STRING" id="160454.RV10_GL003636"/>
<dbReference type="AlphaFoldDB" id="R2S3P6"/>
<evidence type="ECO:0000313" key="9">
    <source>
        <dbReference type="EMBL" id="EOH90140.1"/>
    </source>
</evidence>
<keyword evidence="5" id="KW-0378">Hydrolase</keyword>
<gene>
    <name evidence="9" type="ORF">UAU_03969</name>
</gene>
<dbReference type="PANTHER" id="PTHR43808:SF31">
    <property type="entry name" value="N-ACETYL-L-CITRULLINE DEACETYLASE"/>
    <property type="match status" value="1"/>
</dbReference>
<dbReference type="GO" id="GO:0008237">
    <property type="term" value="F:metallopeptidase activity"/>
    <property type="evidence" value="ECO:0007669"/>
    <property type="project" value="UniProtKB-KW"/>
</dbReference>
<dbReference type="HOGENOM" id="CLU_031786_2_0_9"/>
<dbReference type="InterPro" id="IPR010964">
    <property type="entry name" value="M20A_pepV-rel"/>
</dbReference>